<feature type="binding site" evidence="11">
    <location>
        <position position="159"/>
    </location>
    <ligand>
        <name>CTP</name>
        <dbReference type="ChEBI" id="CHEBI:37563"/>
    </ligand>
</feature>
<evidence type="ECO:0000256" key="2">
    <source>
        <dbReference type="ARBA" id="ARBA00022679"/>
    </source>
</evidence>
<protein>
    <recommendedName>
        <fullName evidence="11">CCA-adding enzyme</fullName>
        <ecNumber evidence="11">2.7.7.72</ecNumber>
    </recommendedName>
    <alternativeName>
        <fullName evidence="11">CCA tRNA nucleotidyltransferase</fullName>
    </alternativeName>
    <alternativeName>
        <fullName evidence="11">tRNA CCA-pyrophosphorylase</fullName>
    </alternativeName>
    <alternativeName>
        <fullName evidence="11">tRNA adenylyl-/cytidylyl- transferase</fullName>
    </alternativeName>
    <alternativeName>
        <fullName evidence="11">tRNA nucleotidyltransferase</fullName>
    </alternativeName>
    <alternativeName>
        <fullName evidence="11">tRNA-NT</fullName>
    </alternativeName>
</protein>
<dbReference type="SUPFAM" id="SSF81301">
    <property type="entry name" value="Nucleotidyltransferase"/>
    <property type="match status" value="1"/>
</dbReference>
<dbReference type="EC" id="2.7.7.72" evidence="11"/>
<feature type="binding site" evidence="11">
    <location>
        <position position="29"/>
    </location>
    <ligand>
        <name>ATP</name>
        <dbReference type="ChEBI" id="CHEBI:30616"/>
    </ligand>
</feature>
<feature type="binding site" evidence="11">
    <location>
        <position position="165"/>
    </location>
    <ligand>
        <name>ATP</name>
        <dbReference type="ChEBI" id="CHEBI:30616"/>
    </ligand>
</feature>
<evidence type="ECO:0000259" key="12">
    <source>
        <dbReference type="Pfam" id="PF01743"/>
    </source>
</evidence>
<evidence type="ECO:0000313" key="16">
    <source>
        <dbReference type="Proteomes" id="UP000195696"/>
    </source>
</evidence>
<feature type="domain" description="tRNA nucleotidyltransferase/poly(A) polymerase RNA and SrmB- binding" evidence="13">
    <location>
        <begin position="171"/>
        <end position="229"/>
    </location>
</feature>
<dbReference type="Pfam" id="PF13735">
    <property type="entry name" value="tRNA_NucTran2_2"/>
    <property type="match status" value="1"/>
</dbReference>
<feature type="binding site" evidence="11">
    <location>
        <position position="32"/>
    </location>
    <ligand>
        <name>ATP</name>
        <dbReference type="ChEBI" id="CHEBI:30616"/>
    </ligand>
</feature>
<feature type="binding site" evidence="11">
    <location>
        <position position="32"/>
    </location>
    <ligand>
        <name>CTP</name>
        <dbReference type="ChEBI" id="CHEBI:37563"/>
    </ligand>
</feature>
<reference evidence="15 16" key="1">
    <citation type="submission" date="2016-08" db="EMBL/GenBank/DDBJ databases">
        <authorList>
            <person name="Seilhamer J.J."/>
        </authorList>
    </citation>
    <scope>NUCLEOTIDE SEQUENCE [LARGE SCALE GENOMIC DNA]</scope>
    <source>
        <strain evidence="15 16">SDA_GO95</strain>
    </source>
</reference>
<feature type="binding site" evidence="11">
    <location>
        <position position="156"/>
    </location>
    <ligand>
        <name>CTP</name>
        <dbReference type="ChEBI" id="CHEBI:37563"/>
    </ligand>
</feature>
<dbReference type="GO" id="GO:0001680">
    <property type="term" value="P:tRNA 3'-terminal CCA addition"/>
    <property type="evidence" value="ECO:0007669"/>
    <property type="project" value="UniProtKB-UniRule"/>
</dbReference>
<dbReference type="Gene3D" id="1.10.110.30">
    <property type="match status" value="1"/>
</dbReference>
<feature type="binding site" evidence="11">
    <location>
        <position position="113"/>
    </location>
    <ligand>
        <name>ATP</name>
        <dbReference type="ChEBI" id="CHEBI:30616"/>
    </ligand>
</feature>
<dbReference type="NCBIfam" id="NF009814">
    <property type="entry name" value="PRK13299.1"/>
    <property type="match status" value="1"/>
</dbReference>
<feature type="binding site" evidence="11">
    <location>
        <position position="165"/>
    </location>
    <ligand>
        <name>CTP</name>
        <dbReference type="ChEBI" id="CHEBI:37563"/>
    </ligand>
</feature>
<dbReference type="GO" id="GO:0000287">
    <property type="term" value="F:magnesium ion binding"/>
    <property type="evidence" value="ECO:0007669"/>
    <property type="project" value="UniProtKB-UniRule"/>
</dbReference>
<dbReference type="CDD" id="cd05398">
    <property type="entry name" value="NT_ClassII-CCAase"/>
    <property type="match status" value="1"/>
</dbReference>
<evidence type="ECO:0000259" key="13">
    <source>
        <dbReference type="Pfam" id="PF12627"/>
    </source>
</evidence>
<evidence type="ECO:0000256" key="5">
    <source>
        <dbReference type="ARBA" id="ARBA00022723"/>
    </source>
</evidence>
<keyword evidence="4 11" id="KW-0548">Nucleotidyltransferase</keyword>
<dbReference type="EMBL" id="FMAK01000026">
    <property type="protein sequence ID" value="SCB67345.1"/>
    <property type="molecule type" value="Genomic_DNA"/>
</dbReference>
<dbReference type="Gene3D" id="3.30.460.10">
    <property type="entry name" value="Beta Polymerase, domain 2"/>
    <property type="match status" value="1"/>
</dbReference>
<organism evidence="15 16">
    <name type="scientific">Bacillus mycoides</name>
    <dbReference type="NCBI Taxonomy" id="1405"/>
    <lineage>
        <taxon>Bacteria</taxon>
        <taxon>Bacillati</taxon>
        <taxon>Bacillota</taxon>
        <taxon>Bacilli</taxon>
        <taxon>Bacillales</taxon>
        <taxon>Bacillaceae</taxon>
        <taxon>Bacillus</taxon>
        <taxon>Bacillus cereus group</taxon>
    </lineage>
</organism>
<keyword evidence="10 11" id="KW-0694">RNA-binding</keyword>
<gene>
    <name evidence="11" type="primary">cca</name>
    <name evidence="15" type="ORF">BWGO95_01468</name>
</gene>
<evidence type="ECO:0000256" key="11">
    <source>
        <dbReference type="HAMAP-Rule" id="MF_01263"/>
    </source>
</evidence>
<evidence type="ECO:0000256" key="8">
    <source>
        <dbReference type="ARBA" id="ARBA00022840"/>
    </source>
</evidence>
<evidence type="ECO:0000256" key="9">
    <source>
        <dbReference type="ARBA" id="ARBA00022842"/>
    </source>
</evidence>
<keyword evidence="7 11" id="KW-0692">RNA repair</keyword>
<feature type="domain" description="Poly A polymerase head" evidence="12">
    <location>
        <begin position="24"/>
        <end position="143"/>
    </location>
</feature>
<feature type="binding site" evidence="11">
    <location>
        <position position="162"/>
    </location>
    <ligand>
        <name>ATP</name>
        <dbReference type="ChEBI" id="CHEBI:30616"/>
    </ligand>
</feature>
<dbReference type="Proteomes" id="UP000195696">
    <property type="component" value="Unassembled WGS sequence"/>
</dbReference>
<evidence type="ECO:0000256" key="3">
    <source>
        <dbReference type="ARBA" id="ARBA00022694"/>
    </source>
</evidence>
<feature type="binding site" evidence="11">
    <location>
        <position position="162"/>
    </location>
    <ligand>
        <name>CTP</name>
        <dbReference type="ChEBI" id="CHEBI:37563"/>
    </ligand>
</feature>
<keyword evidence="3 11" id="KW-0819">tRNA processing</keyword>
<keyword evidence="6 11" id="KW-0547">Nucleotide-binding</keyword>
<dbReference type="InterPro" id="IPR043519">
    <property type="entry name" value="NT_sf"/>
</dbReference>
<feature type="binding site" evidence="11">
    <location>
        <position position="42"/>
    </location>
    <ligand>
        <name>Mg(2+)</name>
        <dbReference type="ChEBI" id="CHEBI:18420"/>
    </ligand>
</feature>
<comment type="function">
    <text evidence="11">Catalyzes the addition and repair of the essential 3'-terminal CCA sequence in tRNAs without using a nucleic acid template. Adds these three nucleotides in the order of C, C, and A to the tRNA nucleotide-73, using CTP and ATP as substrates and producing inorganic pyrophosphate. tRNA 3'-terminal CCA addition is required both for tRNA processing and repair. Also involved in tRNA surveillance by mediating tandem CCA addition to generate a CCACCA at the 3' terminus of unstable tRNAs. While stable tRNAs receive only 3'-terminal CCA, unstable tRNAs are marked with CCACCA and rapidly degraded.</text>
</comment>
<keyword evidence="5 11" id="KW-0479">Metal-binding</keyword>
<dbReference type="InterPro" id="IPR050264">
    <property type="entry name" value="Bact_CCA-adding_enz_type3_sf"/>
</dbReference>
<dbReference type="Gene3D" id="1.20.58.560">
    <property type="match status" value="1"/>
</dbReference>
<dbReference type="InterPro" id="IPR032810">
    <property type="entry name" value="CCA-adding_enz_C"/>
</dbReference>
<dbReference type="InterPro" id="IPR002646">
    <property type="entry name" value="PolA_pol_head_dom"/>
</dbReference>
<dbReference type="PANTHER" id="PTHR46173:SF1">
    <property type="entry name" value="CCA TRNA NUCLEOTIDYLTRANSFERASE 1, MITOCHONDRIAL"/>
    <property type="match status" value="1"/>
</dbReference>
<dbReference type="InterPro" id="IPR032828">
    <property type="entry name" value="PolyA_RNA-bd"/>
</dbReference>
<comment type="cofactor">
    <cofactor evidence="1 11">
        <name>Mg(2+)</name>
        <dbReference type="ChEBI" id="CHEBI:18420"/>
    </cofactor>
</comment>
<proteinExistence type="inferred from homology"/>
<comment type="miscellaneous">
    <text evidence="11">A single active site specifically recognizes both ATP and CTP and is responsible for their addition.</text>
</comment>
<evidence type="ECO:0000256" key="7">
    <source>
        <dbReference type="ARBA" id="ARBA00022800"/>
    </source>
</evidence>
<feature type="binding site" evidence="11">
    <location>
        <position position="44"/>
    </location>
    <ligand>
        <name>Mg(2+)</name>
        <dbReference type="ChEBI" id="CHEBI:18420"/>
    </ligand>
</feature>
<dbReference type="SUPFAM" id="SSF81891">
    <property type="entry name" value="Poly A polymerase C-terminal region-like"/>
    <property type="match status" value="1"/>
</dbReference>
<dbReference type="InterPro" id="IPR023068">
    <property type="entry name" value="CCA-adding_enz_firmicutes"/>
</dbReference>
<feature type="binding site" evidence="11">
    <location>
        <position position="29"/>
    </location>
    <ligand>
        <name>CTP</name>
        <dbReference type="ChEBI" id="CHEBI:37563"/>
    </ligand>
</feature>
<dbReference type="Gene3D" id="1.10.246.80">
    <property type="match status" value="1"/>
</dbReference>
<dbReference type="HAMAP" id="MF_01263">
    <property type="entry name" value="CCA_bact_type3"/>
    <property type="match status" value="1"/>
</dbReference>
<evidence type="ECO:0000256" key="10">
    <source>
        <dbReference type="ARBA" id="ARBA00022884"/>
    </source>
</evidence>
<evidence type="ECO:0000256" key="1">
    <source>
        <dbReference type="ARBA" id="ARBA00001946"/>
    </source>
</evidence>
<evidence type="ECO:0000256" key="6">
    <source>
        <dbReference type="ARBA" id="ARBA00022741"/>
    </source>
</evidence>
<evidence type="ECO:0000313" key="15">
    <source>
        <dbReference type="EMBL" id="SCB67345.1"/>
    </source>
</evidence>
<evidence type="ECO:0000259" key="14">
    <source>
        <dbReference type="Pfam" id="PF13735"/>
    </source>
</evidence>
<dbReference type="AlphaFoldDB" id="A0A1C4BYC1"/>
<accession>A0A1C4BYC1</accession>
<dbReference type="GO" id="GO:0004810">
    <property type="term" value="F:CCA tRNA nucleotidyltransferase activity"/>
    <property type="evidence" value="ECO:0007669"/>
    <property type="project" value="UniProtKB-UniRule"/>
</dbReference>
<keyword evidence="8 11" id="KW-0067">ATP-binding</keyword>
<comment type="subunit">
    <text evidence="11">Homodimer.</text>
</comment>
<comment type="catalytic activity">
    <reaction evidence="11">
        <text>a tRNA with a 3' CCA end + 2 CTP + ATP = a tRNA with a 3' CCACCA end + 3 diphosphate</text>
        <dbReference type="Rhea" id="RHEA:76235"/>
        <dbReference type="Rhea" id="RHEA-COMP:10468"/>
        <dbReference type="Rhea" id="RHEA-COMP:18655"/>
        <dbReference type="ChEBI" id="CHEBI:30616"/>
        <dbReference type="ChEBI" id="CHEBI:33019"/>
        <dbReference type="ChEBI" id="CHEBI:37563"/>
        <dbReference type="ChEBI" id="CHEBI:83071"/>
        <dbReference type="ChEBI" id="CHEBI:195187"/>
    </reaction>
</comment>
<feature type="domain" description="CCA-adding enzyme C-terminal" evidence="14">
    <location>
        <begin position="247"/>
        <end position="394"/>
    </location>
</feature>
<feature type="binding site" evidence="11">
    <location>
        <position position="156"/>
    </location>
    <ligand>
        <name>ATP</name>
        <dbReference type="ChEBI" id="CHEBI:30616"/>
    </ligand>
</feature>
<dbReference type="PANTHER" id="PTHR46173">
    <property type="entry name" value="CCA TRNA NUCLEOTIDYLTRANSFERASE 1, MITOCHONDRIAL"/>
    <property type="match status" value="1"/>
</dbReference>
<comment type="similarity">
    <text evidence="11">Belongs to the tRNA nucleotidyltransferase/poly(A) polymerase family. Bacterial CCA-adding enzyme type 3 subfamily.</text>
</comment>
<name>A0A1C4BYC1_BACMY</name>
<sequence>MTRMERFKKASSIIEILKQHGHEAYFVGGSVRDLIIDRPIGDIDIATSALPEEVMAIFPRHVPVGLEHGTVIVVENGEPYEVTTFRTESEYEDFRRPSSVQFVRSLEEDLKRRDFTMNAIAMTEEGEMVDLFAGKEAIRLKEITTVGDAADRFQEDALRMMRGIRFVSTLGFSLEIKTKQAIETYGHLLEHIAIERITVEFEKLLTGTYCVNGLQELVETKLFSHLPYLQMSEERLLKATQYKWDSFETDVEAWAFFLYCIGEEHPSVFLRQWKFSNKKIKDIVAVLLAIRSRKEKEWDTILLYKTGIRIAEMAERVYEAIIESYNSASVKQVQSLFHALPIKNRQEMNVTGNDLLSWADKKPGPWVAEMLQNIEEAIVQGDLVNKKENIREWLQRCNLL</sequence>
<keyword evidence="9 11" id="KW-0460">Magnesium</keyword>
<feature type="binding site" evidence="11">
    <location>
        <position position="113"/>
    </location>
    <ligand>
        <name>CTP</name>
        <dbReference type="ChEBI" id="CHEBI:37563"/>
    </ligand>
</feature>
<evidence type="ECO:0000256" key="4">
    <source>
        <dbReference type="ARBA" id="ARBA00022695"/>
    </source>
</evidence>
<dbReference type="GO" id="GO:0042245">
    <property type="term" value="P:RNA repair"/>
    <property type="evidence" value="ECO:0007669"/>
    <property type="project" value="UniProtKB-KW"/>
</dbReference>
<dbReference type="Pfam" id="PF01743">
    <property type="entry name" value="PolyA_pol"/>
    <property type="match status" value="1"/>
</dbReference>
<dbReference type="GO" id="GO:0000049">
    <property type="term" value="F:tRNA binding"/>
    <property type="evidence" value="ECO:0007669"/>
    <property type="project" value="UniProtKB-UniRule"/>
</dbReference>
<comment type="catalytic activity">
    <reaction evidence="11">
        <text>a tRNA precursor + 2 CTP + ATP = a tRNA with a 3' CCA end + 3 diphosphate</text>
        <dbReference type="Rhea" id="RHEA:14433"/>
        <dbReference type="Rhea" id="RHEA-COMP:10465"/>
        <dbReference type="Rhea" id="RHEA-COMP:10468"/>
        <dbReference type="ChEBI" id="CHEBI:30616"/>
        <dbReference type="ChEBI" id="CHEBI:33019"/>
        <dbReference type="ChEBI" id="CHEBI:37563"/>
        <dbReference type="ChEBI" id="CHEBI:74896"/>
        <dbReference type="ChEBI" id="CHEBI:83071"/>
        <dbReference type="EC" id="2.7.7.72"/>
    </reaction>
</comment>
<feature type="binding site" evidence="11">
    <location>
        <position position="159"/>
    </location>
    <ligand>
        <name>ATP</name>
        <dbReference type="ChEBI" id="CHEBI:30616"/>
    </ligand>
</feature>
<keyword evidence="2 11" id="KW-0808">Transferase</keyword>
<dbReference type="GO" id="GO:0005524">
    <property type="term" value="F:ATP binding"/>
    <property type="evidence" value="ECO:0007669"/>
    <property type="project" value="UniProtKB-UniRule"/>
</dbReference>
<dbReference type="Pfam" id="PF12627">
    <property type="entry name" value="PolyA_pol_RNAbd"/>
    <property type="match status" value="1"/>
</dbReference>